<gene>
    <name evidence="19" type="primary">sdhD</name>
    <name evidence="19" type="ORF">DBV39_09125</name>
</gene>
<dbReference type="GO" id="GO:0009055">
    <property type="term" value="F:electron transfer activity"/>
    <property type="evidence" value="ECO:0007669"/>
    <property type="project" value="TreeGrafter"/>
</dbReference>
<feature type="binding site" evidence="16">
    <location>
        <position position="96"/>
    </location>
    <ligand>
        <name>a ubiquinone</name>
        <dbReference type="ChEBI" id="CHEBI:16389"/>
    </ligand>
</feature>
<keyword evidence="14 17" id="KW-0408">Iron</keyword>
<evidence type="ECO:0000256" key="5">
    <source>
        <dbReference type="ARBA" id="ARBA00022448"/>
    </source>
</evidence>
<dbReference type="NCBIfam" id="TIGR02968">
    <property type="entry name" value="succ_dehyd_anc"/>
    <property type="match status" value="1"/>
</dbReference>
<evidence type="ECO:0000256" key="17">
    <source>
        <dbReference type="PIRSR" id="PIRSR000169-2"/>
    </source>
</evidence>
<dbReference type="Gene3D" id="1.20.1300.10">
    <property type="entry name" value="Fumarate reductase/succinate dehydrogenase, transmembrane subunit"/>
    <property type="match status" value="1"/>
</dbReference>
<keyword evidence="7" id="KW-0997">Cell inner membrane</keyword>
<dbReference type="GO" id="GO:0017004">
    <property type="term" value="P:cytochrome complex assembly"/>
    <property type="evidence" value="ECO:0007669"/>
    <property type="project" value="TreeGrafter"/>
</dbReference>
<keyword evidence="20" id="KW-1185">Reference proteome</keyword>
<feature type="transmembrane region" description="Helical" evidence="18">
    <location>
        <begin position="58"/>
        <end position="83"/>
    </location>
</feature>
<evidence type="ECO:0000256" key="9">
    <source>
        <dbReference type="ARBA" id="ARBA00022617"/>
    </source>
</evidence>
<sequence length="128" mass="14370">MATSEKIGNKRLVVGAHYGSFDFLVQRITAVILAVYTLVLFLGVLFMSGFTYEGWVSLFTFSIGGVFPLGQILATLAFFSLCWHAWIGVRDIWMDYVKPAGIRLLLQVLTILWLLGSVIYFVVILWSA</sequence>
<dbReference type="KEGG" id="boz:DBV39_09125"/>
<evidence type="ECO:0000256" key="8">
    <source>
        <dbReference type="ARBA" id="ARBA00022532"/>
    </source>
</evidence>
<dbReference type="PIRSF" id="PIRSF000169">
    <property type="entry name" value="SDH_D"/>
    <property type="match status" value="1"/>
</dbReference>
<evidence type="ECO:0000313" key="20">
    <source>
        <dbReference type="Proteomes" id="UP000244571"/>
    </source>
</evidence>
<comment type="cofactor">
    <cofactor evidence="17">
        <name>heme</name>
        <dbReference type="ChEBI" id="CHEBI:30413"/>
    </cofactor>
    <text evidence="17">The heme is bound between the two transmembrane subunits.</text>
</comment>
<dbReference type="InterPro" id="IPR000701">
    <property type="entry name" value="SuccDH_FuR_B_TM-su"/>
</dbReference>
<evidence type="ECO:0000256" key="4">
    <source>
        <dbReference type="ARBA" id="ARBA00019425"/>
    </source>
</evidence>
<feature type="transmembrane region" description="Helical" evidence="18">
    <location>
        <begin position="30"/>
        <end position="52"/>
    </location>
</feature>
<organism evidence="19 20">
    <name type="scientific">Orrella marina</name>
    <dbReference type="NCBI Taxonomy" id="2163011"/>
    <lineage>
        <taxon>Bacteria</taxon>
        <taxon>Pseudomonadati</taxon>
        <taxon>Pseudomonadota</taxon>
        <taxon>Betaproteobacteria</taxon>
        <taxon>Burkholderiales</taxon>
        <taxon>Alcaligenaceae</taxon>
        <taxon>Orrella</taxon>
    </lineage>
</organism>
<evidence type="ECO:0000256" key="14">
    <source>
        <dbReference type="ARBA" id="ARBA00023004"/>
    </source>
</evidence>
<keyword evidence="11 17" id="KW-0479">Metal-binding</keyword>
<reference evidence="19 20" key="1">
    <citation type="submission" date="2018-04" db="EMBL/GenBank/DDBJ databases">
        <title>Bordetella sp. HZ20 isolated from seawater.</title>
        <authorList>
            <person name="Sun C."/>
        </authorList>
    </citation>
    <scope>NUCLEOTIDE SEQUENCE [LARGE SCALE GENOMIC DNA]</scope>
    <source>
        <strain evidence="19 20">HZ20</strain>
    </source>
</reference>
<keyword evidence="9 17" id="KW-0349">Heme</keyword>
<accession>A0A2R4XJ62</accession>
<keyword evidence="12" id="KW-0249">Electron transport</keyword>
<dbReference type="SUPFAM" id="SSF81343">
    <property type="entry name" value="Fumarate reductase respiratory complex transmembrane subunits"/>
    <property type="match status" value="1"/>
</dbReference>
<dbReference type="GO" id="GO:0005886">
    <property type="term" value="C:plasma membrane"/>
    <property type="evidence" value="ECO:0007669"/>
    <property type="project" value="UniProtKB-SubCell"/>
</dbReference>
<evidence type="ECO:0000256" key="7">
    <source>
        <dbReference type="ARBA" id="ARBA00022519"/>
    </source>
</evidence>
<dbReference type="GO" id="GO:0006099">
    <property type="term" value="P:tricarboxylic acid cycle"/>
    <property type="evidence" value="ECO:0007669"/>
    <property type="project" value="UniProtKB-UniPathway"/>
</dbReference>
<dbReference type="GO" id="GO:0046872">
    <property type="term" value="F:metal ion binding"/>
    <property type="evidence" value="ECO:0007669"/>
    <property type="project" value="UniProtKB-KW"/>
</dbReference>
<dbReference type="CDD" id="cd03494">
    <property type="entry name" value="SQR_TypeC_SdhD"/>
    <property type="match status" value="1"/>
</dbReference>
<evidence type="ECO:0000256" key="3">
    <source>
        <dbReference type="ARBA" id="ARBA00005163"/>
    </source>
</evidence>
<keyword evidence="15 18" id="KW-0472">Membrane</keyword>
<feature type="binding site" description="axial binding residue" evidence="17">
    <location>
        <position position="84"/>
    </location>
    <ligand>
        <name>heme</name>
        <dbReference type="ChEBI" id="CHEBI:30413"/>
        <note>ligand shared with second transmembrane subunit</note>
    </ligand>
    <ligandPart>
        <name>Fe</name>
        <dbReference type="ChEBI" id="CHEBI:18248"/>
    </ligandPart>
</feature>
<evidence type="ECO:0000256" key="18">
    <source>
        <dbReference type="SAM" id="Phobius"/>
    </source>
</evidence>
<evidence type="ECO:0000256" key="12">
    <source>
        <dbReference type="ARBA" id="ARBA00022982"/>
    </source>
</evidence>
<dbReference type="OrthoDB" id="5612767at2"/>
<keyword evidence="8" id="KW-0816">Tricarboxylic acid cycle</keyword>
<dbReference type="InterPro" id="IPR034804">
    <property type="entry name" value="SQR/QFR_C/D"/>
</dbReference>
<dbReference type="Pfam" id="PF01127">
    <property type="entry name" value="Sdh_cyt"/>
    <property type="match status" value="1"/>
</dbReference>
<evidence type="ECO:0000256" key="6">
    <source>
        <dbReference type="ARBA" id="ARBA00022475"/>
    </source>
</evidence>
<evidence type="ECO:0000313" key="19">
    <source>
        <dbReference type="EMBL" id="AWB33842.1"/>
    </source>
</evidence>
<keyword evidence="6" id="KW-1003">Cell membrane</keyword>
<evidence type="ECO:0000256" key="11">
    <source>
        <dbReference type="ARBA" id="ARBA00022723"/>
    </source>
</evidence>
<dbReference type="InterPro" id="IPR014312">
    <property type="entry name" value="Succ_DH_anchor"/>
</dbReference>
<evidence type="ECO:0000256" key="10">
    <source>
        <dbReference type="ARBA" id="ARBA00022692"/>
    </source>
</evidence>
<name>A0A2R4XJ62_9BURK</name>
<keyword evidence="5" id="KW-0813">Transport</keyword>
<dbReference type="AlphaFoldDB" id="A0A2R4XJ62"/>
<proteinExistence type="predicted"/>
<evidence type="ECO:0000256" key="16">
    <source>
        <dbReference type="PIRSR" id="PIRSR000169-1"/>
    </source>
</evidence>
<evidence type="ECO:0000256" key="1">
    <source>
        <dbReference type="ARBA" id="ARBA00004050"/>
    </source>
</evidence>
<dbReference type="UniPathway" id="UPA00223"/>
<comment type="function">
    <text evidence="1">Membrane-anchoring subunit of succinate dehydrogenase (SDH).</text>
</comment>
<feature type="transmembrane region" description="Helical" evidence="18">
    <location>
        <begin position="104"/>
        <end position="126"/>
    </location>
</feature>
<dbReference type="RefSeq" id="WP_108621269.1">
    <property type="nucleotide sequence ID" value="NZ_CP028901.1"/>
</dbReference>
<dbReference type="EMBL" id="CP028901">
    <property type="protein sequence ID" value="AWB33842.1"/>
    <property type="molecule type" value="Genomic_DNA"/>
</dbReference>
<dbReference type="PANTHER" id="PTHR38689:SF1">
    <property type="entry name" value="SUCCINATE DEHYDROGENASE HYDROPHOBIC MEMBRANE ANCHOR SUBUNIT"/>
    <property type="match status" value="1"/>
</dbReference>
<dbReference type="PANTHER" id="PTHR38689">
    <property type="entry name" value="SUCCINATE DEHYDROGENASE HYDROPHOBIC MEMBRANE ANCHOR SUBUNIT"/>
    <property type="match status" value="1"/>
</dbReference>
<evidence type="ECO:0000256" key="13">
    <source>
        <dbReference type="ARBA" id="ARBA00022989"/>
    </source>
</evidence>
<dbReference type="Proteomes" id="UP000244571">
    <property type="component" value="Chromosome"/>
</dbReference>
<keyword evidence="13 18" id="KW-1133">Transmembrane helix</keyword>
<evidence type="ECO:0000256" key="15">
    <source>
        <dbReference type="ARBA" id="ARBA00023136"/>
    </source>
</evidence>
<evidence type="ECO:0000256" key="2">
    <source>
        <dbReference type="ARBA" id="ARBA00004429"/>
    </source>
</evidence>
<dbReference type="GO" id="GO:0020037">
    <property type="term" value="F:heme binding"/>
    <property type="evidence" value="ECO:0007669"/>
    <property type="project" value="InterPro"/>
</dbReference>
<comment type="pathway">
    <text evidence="3">Carbohydrate metabolism; tricarboxylic acid cycle.</text>
</comment>
<keyword evidence="10 18" id="KW-0812">Transmembrane</keyword>
<protein>
    <recommendedName>
        <fullName evidence="4">Succinate dehydrogenase hydrophobic membrane anchor subunit</fullName>
    </recommendedName>
</protein>
<comment type="subcellular location">
    <subcellularLocation>
        <location evidence="2">Cell inner membrane</location>
        <topology evidence="2">Multi-pass membrane protein</topology>
    </subcellularLocation>
</comment>